<dbReference type="SMART" id="SM00176">
    <property type="entry name" value="RAN"/>
    <property type="match status" value="1"/>
</dbReference>
<dbReference type="GO" id="GO:0042147">
    <property type="term" value="P:retrograde transport, endosome to Golgi"/>
    <property type="evidence" value="ECO:0000318"/>
    <property type="project" value="GO_Central"/>
</dbReference>
<dbReference type="GO" id="GO:0005525">
    <property type="term" value="F:GTP binding"/>
    <property type="evidence" value="ECO:0007669"/>
    <property type="project" value="UniProtKB-KW"/>
</dbReference>
<dbReference type="InterPro" id="IPR050227">
    <property type="entry name" value="Rab"/>
</dbReference>
<dbReference type="KEGG" id="tva:4773003"/>
<dbReference type="SMART" id="SM00174">
    <property type="entry name" value="RHO"/>
    <property type="match status" value="1"/>
</dbReference>
<protein>
    <submittedName>
        <fullName evidence="3">Small GTP-binding protein, putative</fullName>
    </submittedName>
</protein>
<dbReference type="AlphaFoldDB" id="A2DXC2"/>
<dbReference type="PRINTS" id="PR00449">
    <property type="entry name" value="RASTRNSFRMNG"/>
</dbReference>
<dbReference type="eggNOG" id="KOG0092">
    <property type="taxonomic scope" value="Eukaryota"/>
</dbReference>
<dbReference type="RefSeq" id="XP_001327227.1">
    <property type="nucleotide sequence ID" value="XM_001327192.1"/>
</dbReference>
<gene>
    <name evidence="3" type="ORF">TVAG_397350</name>
</gene>
<dbReference type="PROSITE" id="PS51421">
    <property type="entry name" value="RAS"/>
    <property type="match status" value="1"/>
</dbReference>
<dbReference type="GO" id="GO:0006890">
    <property type="term" value="P:retrograde vesicle-mediated transport, Golgi to endoplasmic reticulum"/>
    <property type="evidence" value="ECO:0000318"/>
    <property type="project" value="GO_Central"/>
</dbReference>
<dbReference type="SMART" id="SM00175">
    <property type="entry name" value="RAB"/>
    <property type="match status" value="1"/>
</dbReference>
<dbReference type="GO" id="GO:0005829">
    <property type="term" value="C:cytosol"/>
    <property type="evidence" value="ECO:0007669"/>
    <property type="project" value="GOC"/>
</dbReference>
<reference evidence="3" key="1">
    <citation type="submission" date="2006-10" db="EMBL/GenBank/DDBJ databases">
        <authorList>
            <person name="Amadeo P."/>
            <person name="Zhao Q."/>
            <person name="Wortman J."/>
            <person name="Fraser-Liggett C."/>
            <person name="Carlton J."/>
        </authorList>
    </citation>
    <scope>NUCLEOTIDE SEQUENCE</scope>
    <source>
        <strain evidence="3">G3</strain>
    </source>
</reference>
<dbReference type="GO" id="GO:0006886">
    <property type="term" value="P:intracellular protein transport"/>
    <property type="evidence" value="ECO:0000318"/>
    <property type="project" value="GO_Central"/>
</dbReference>
<dbReference type="Gene3D" id="3.40.50.300">
    <property type="entry name" value="P-loop containing nucleotide triphosphate hydrolases"/>
    <property type="match status" value="1"/>
</dbReference>
<dbReference type="EMBL" id="DS113262">
    <property type="protein sequence ID" value="EAY15004.1"/>
    <property type="molecule type" value="Genomic_DNA"/>
</dbReference>
<organism evidence="3 4">
    <name type="scientific">Trichomonas vaginalis (strain ATCC PRA-98 / G3)</name>
    <dbReference type="NCBI Taxonomy" id="412133"/>
    <lineage>
        <taxon>Eukaryota</taxon>
        <taxon>Metamonada</taxon>
        <taxon>Parabasalia</taxon>
        <taxon>Trichomonadida</taxon>
        <taxon>Trichomonadidae</taxon>
        <taxon>Trichomonas</taxon>
    </lineage>
</organism>
<accession>A2DXC2</accession>
<evidence type="ECO:0000256" key="1">
    <source>
        <dbReference type="ARBA" id="ARBA00022741"/>
    </source>
</evidence>
<dbReference type="NCBIfam" id="TIGR00231">
    <property type="entry name" value="small_GTP"/>
    <property type="match status" value="1"/>
</dbReference>
<dbReference type="FunFam" id="3.40.50.300:FF:001773">
    <property type="entry name" value="Small GTP-binding protein, putative"/>
    <property type="match status" value="1"/>
</dbReference>
<evidence type="ECO:0000313" key="4">
    <source>
        <dbReference type="Proteomes" id="UP000001542"/>
    </source>
</evidence>
<keyword evidence="1" id="KW-0547">Nucleotide-binding</keyword>
<reference evidence="3" key="2">
    <citation type="journal article" date="2007" name="Science">
        <title>Draft genome sequence of the sexually transmitted pathogen Trichomonas vaginalis.</title>
        <authorList>
            <person name="Carlton J.M."/>
            <person name="Hirt R.P."/>
            <person name="Silva J.C."/>
            <person name="Delcher A.L."/>
            <person name="Schatz M."/>
            <person name="Zhao Q."/>
            <person name="Wortman J.R."/>
            <person name="Bidwell S.L."/>
            <person name="Alsmark U.C.M."/>
            <person name="Besteiro S."/>
            <person name="Sicheritz-Ponten T."/>
            <person name="Noel C.J."/>
            <person name="Dacks J.B."/>
            <person name="Foster P.G."/>
            <person name="Simillion C."/>
            <person name="Van de Peer Y."/>
            <person name="Miranda-Saavedra D."/>
            <person name="Barton G.J."/>
            <person name="Westrop G.D."/>
            <person name="Mueller S."/>
            <person name="Dessi D."/>
            <person name="Fiori P.L."/>
            <person name="Ren Q."/>
            <person name="Paulsen I."/>
            <person name="Zhang H."/>
            <person name="Bastida-Corcuera F.D."/>
            <person name="Simoes-Barbosa A."/>
            <person name="Brown M.T."/>
            <person name="Hayes R.D."/>
            <person name="Mukherjee M."/>
            <person name="Okumura C.Y."/>
            <person name="Schneider R."/>
            <person name="Smith A.J."/>
            <person name="Vanacova S."/>
            <person name="Villalvazo M."/>
            <person name="Haas B.J."/>
            <person name="Pertea M."/>
            <person name="Feldblyum T.V."/>
            <person name="Utterback T.R."/>
            <person name="Shu C.L."/>
            <person name="Osoegawa K."/>
            <person name="de Jong P.J."/>
            <person name="Hrdy I."/>
            <person name="Horvathova L."/>
            <person name="Zubacova Z."/>
            <person name="Dolezal P."/>
            <person name="Malik S.B."/>
            <person name="Logsdon J.M. Jr."/>
            <person name="Henze K."/>
            <person name="Gupta A."/>
            <person name="Wang C.C."/>
            <person name="Dunne R.L."/>
            <person name="Upcroft J.A."/>
            <person name="Upcroft P."/>
            <person name="White O."/>
            <person name="Salzberg S.L."/>
            <person name="Tang P."/>
            <person name="Chiu C.-H."/>
            <person name="Lee Y.-S."/>
            <person name="Embley T.M."/>
            <person name="Coombs G.H."/>
            <person name="Mottram J.C."/>
            <person name="Tachezy J."/>
            <person name="Fraser-Liggett C.M."/>
            <person name="Johnson P.J."/>
        </authorList>
    </citation>
    <scope>NUCLEOTIDE SEQUENCE [LARGE SCALE GENOMIC DNA]</scope>
    <source>
        <strain evidence="3">G3</strain>
    </source>
</reference>
<dbReference type="STRING" id="5722.A2DXC2"/>
<dbReference type="InParanoid" id="A2DXC2"/>
<dbReference type="GO" id="GO:0005794">
    <property type="term" value="C:Golgi apparatus"/>
    <property type="evidence" value="ECO:0000318"/>
    <property type="project" value="GO_Central"/>
</dbReference>
<dbReference type="VEuPathDB" id="TrichDB:TVAG_397350"/>
<proteinExistence type="predicted"/>
<dbReference type="SUPFAM" id="SSF52540">
    <property type="entry name" value="P-loop containing nucleoside triphosphate hydrolases"/>
    <property type="match status" value="1"/>
</dbReference>
<dbReference type="SMART" id="SM00173">
    <property type="entry name" value="RAS"/>
    <property type="match status" value="1"/>
</dbReference>
<dbReference type="GO" id="GO:0003924">
    <property type="term" value="F:GTPase activity"/>
    <property type="evidence" value="ECO:0000318"/>
    <property type="project" value="GO_Central"/>
</dbReference>
<dbReference type="GO" id="GO:0012505">
    <property type="term" value="C:endomembrane system"/>
    <property type="evidence" value="ECO:0000318"/>
    <property type="project" value="GO_Central"/>
</dbReference>
<dbReference type="Pfam" id="PF00071">
    <property type="entry name" value="Ras"/>
    <property type="match status" value="1"/>
</dbReference>
<dbReference type="SMR" id="A2DXC2"/>
<dbReference type="CDD" id="cd00154">
    <property type="entry name" value="Rab"/>
    <property type="match status" value="1"/>
</dbReference>
<evidence type="ECO:0000313" key="3">
    <source>
        <dbReference type="EMBL" id="EAY15004.1"/>
    </source>
</evidence>
<keyword evidence="4" id="KW-1185">Reference proteome</keyword>
<dbReference type="InterPro" id="IPR001806">
    <property type="entry name" value="Small_GTPase"/>
</dbReference>
<dbReference type="InterPro" id="IPR005225">
    <property type="entry name" value="Small_GTP-bd"/>
</dbReference>
<sequence>MDEQNDNSERYKVIIIGDSAVGKSSIASRQCNSEFEPDMGPTIGSAHFMTTIPLGDRKVTLVVWDTAGQEEFAPLVPMYSRKANCALIVGSVDSPESINNMKKWEDVILQSGEKPAIIAVINKIDLAKDETQTIDDLKFRLKGEFEDIFFVSAKTGSNIQELFISVAMKCTATNQIETGTAPKLTTQTTKKLCC</sequence>
<name>A2DXC2_TRIV3</name>
<keyword evidence="2" id="KW-0342">GTP-binding</keyword>
<dbReference type="InterPro" id="IPR027417">
    <property type="entry name" value="P-loop_NTPase"/>
</dbReference>
<dbReference type="GO" id="GO:0006891">
    <property type="term" value="P:intra-Golgi vesicle-mediated transport"/>
    <property type="evidence" value="ECO:0000318"/>
    <property type="project" value="GO_Central"/>
</dbReference>
<dbReference type="PANTHER" id="PTHR47977">
    <property type="entry name" value="RAS-RELATED PROTEIN RAB"/>
    <property type="match status" value="1"/>
</dbReference>
<dbReference type="VEuPathDB" id="TrichDB:TVAGG3_0672730"/>
<evidence type="ECO:0000256" key="2">
    <source>
        <dbReference type="ARBA" id="ARBA00023134"/>
    </source>
</evidence>
<dbReference type="Proteomes" id="UP000001542">
    <property type="component" value="Unassembled WGS sequence"/>
</dbReference>
<dbReference type="PROSITE" id="PS51419">
    <property type="entry name" value="RAB"/>
    <property type="match status" value="1"/>
</dbReference>